<feature type="non-terminal residue" evidence="9">
    <location>
        <position position="77"/>
    </location>
</feature>
<dbReference type="EMBL" id="VWYF01000607">
    <property type="protein sequence ID" value="NXQ65304.1"/>
    <property type="molecule type" value="Genomic_DNA"/>
</dbReference>
<evidence type="ECO:0000313" key="10">
    <source>
        <dbReference type="Proteomes" id="UP000552319"/>
    </source>
</evidence>
<evidence type="ECO:0000256" key="4">
    <source>
        <dbReference type="ARBA" id="ARBA00022859"/>
    </source>
</evidence>
<comment type="subcellular location">
    <subcellularLocation>
        <location evidence="1">Cell membrane</location>
    </subcellularLocation>
</comment>
<dbReference type="GO" id="GO:0002376">
    <property type="term" value="P:immune system process"/>
    <property type="evidence" value="ECO:0007669"/>
    <property type="project" value="UniProtKB-KW"/>
</dbReference>
<evidence type="ECO:0000256" key="7">
    <source>
        <dbReference type="ARBA" id="ARBA00023180"/>
    </source>
</evidence>
<gene>
    <name evidence="9" type="primary">Trav4_0</name>
    <name evidence="9" type="ORF">QUIMEX_R11349</name>
</gene>
<organism evidence="9 10">
    <name type="scientific">Quiscalus mexicanus</name>
    <name type="common">Great-tailed grackle</name>
    <name type="synonym">Cassidix mexicanus</name>
    <dbReference type="NCBI Taxonomy" id="64278"/>
    <lineage>
        <taxon>Eukaryota</taxon>
        <taxon>Metazoa</taxon>
        <taxon>Chordata</taxon>
        <taxon>Craniata</taxon>
        <taxon>Vertebrata</taxon>
        <taxon>Euteleostomi</taxon>
        <taxon>Archelosauria</taxon>
        <taxon>Archosauria</taxon>
        <taxon>Dinosauria</taxon>
        <taxon>Saurischia</taxon>
        <taxon>Theropoda</taxon>
        <taxon>Coelurosauria</taxon>
        <taxon>Aves</taxon>
        <taxon>Neognathae</taxon>
        <taxon>Neoaves</taxon>
        <taxon>Telluraves</taxon>
        <taxon>Australaves</taxon>
        <taxon>Passeriformes</taxon>
        <taxon>Passeroidea</taxon>
        <taxon>Icteridae</taxon>
        <taxon>Quiscalus</taxon>
    </lineage>
</organism>
<reference evidence="9 10" key="1">
    <citation type="submission" date="2019-09" db="EMBL/GenBank/DDBJ databases">
        <title>Bird 10,000 Genomes (B10K) Project - Family phase.</title>
        <authorList>
            <person name="Zhang G."/>
        </authorList>
    </citation>
    <scope>NUCLEOTIDE SEQUENCE [LARGE SCALE GENOMIC DNA]</scope>
    <source>
        <strain evidence="9">B10K-DU-001-31</strain>
        <tissue evidence="9">Muscle</tissue>
    </source>
</reference>
<dbReference type="CDD" id="cd00099">
    <property type="entry name" value="IgV"/>
    <property type="match status" value="1"/>
</dbReference>
<comment type="caution">
    <text evidence="9">The sequence shown here is derived from an EMBL/GenBank/DDBJ whole genome shotgun (WGS) entry which is preliminary data.</text>
</comment>
<evidence type="ECO:0000256" key="3">
    <source>
        <dbReference type="ARBA" id="ARBA00022729"/>
    </source>
</evidence>
<keyword evidence="2" id="KW-1003">Cell membrane</keyword>
<keyword evidence="7" id="KW-0325">Glycoprotein</keyword>
<keyword evidence="3" id="KW-0732">Signal</keyword>
<dbReference type="InterPro" id="IPR013106">
    <property type="entry name" value="Ig_V-set"/>
</dbReference>
<evidence type="ECO:0000256" key="5">
    <source>
        <dbReference type="ARBA" id="ARBA00023136"/>
    </source>
</evidence>
<evidence type="ECO:0000256" key="1">
    <source>
        <dbReference type="ARBA" id="ARBA00004236"/>
    </source>
</evidence>
<keyword evidence="10" id="KW-1185">Reference proteome</keyword>
<evidence type="ECO:0000256" key="2">
    <source>
        <dbReference type="ARBA" id="ARBA00022475"/>
    </source>
</evidence>
<feature type="domain" description="Immunoglobulin V-set" evidence="8">
    <location>
        <begin position="16"/>
        <end position="63"/>
    </location>
</feature>
<evidence type="ECO:0000256" key="6">
    <source>
        <dbReference type="ARBA" id="ARBA00023157"/>
    </source>
</evidence>
<dbReference type="SUPFAM" id="SSF48726">
    <property type="entry name" value="Immunoglobulin"/>
    <property type="match status" value="1"/>
</dbReference>
<feature type="non-terminal residue" evidence="9">
    <location>
        <position position="1"/>
    </location>
</feature>
<sequence length="77" mass="8552">FSVAVAVARAQIEQEQFLEATEGTSINITCSHPKIQPTDWIYWYRQHPGQAPELLVLTLKDSKELPGSAGWLLVSAD</sequence>
<dbReference type="PANTHER" id="PTHR19433">
    <property type="entry name" value="T-CELL RECEPTOR ALPHA CHAIN V REGION-RELATED"/>
    <property type="match status" value="1"/>
</dbReference>
<dbReference type="Proteomes" id="UP000552319">
    <property type="component" value="Unassembled WGS sequence"/>
</dbReference>
<dbReference type="InterPro" id="IPR036179">
    <property type="entry name" value="Ig-like_dom_sf"/>
</dbReference>
<keyword evidence="6" id="KW-1015">Disulfide bond</keyword>
<dbReference type="InterPro" id="IPR013783">
    <property type="entry name" value="Ig-like_fold"/>
</dbReference>
<dbReference type="AlphaFoldDB" id="A0A7L2EUI4"/>
<evidence type="ECO:0000259" key="8">
    <source>
        <dbReference type="Pfam" id="PF07686"/>
    </source>
</evidence>
<accession>A0A7L2EUI4</accession>
<dbReference type="GO" id="GO:0009617">
    <property type="term" value="P:response to bacterium"/>
    <property type="evidence" value="ECO:0007669"/>
    <property type="project" value="TreeGrafter"/>
</dbReference>
<keyword evidence="4" id="KW-0391">Immunity</keyword>
<dbReference type="Gene3D" id="2.60.40.10">
    <property type="entry name" value="Immunoglobulins"/>
    <property type="match status" value="1"/>
</dbReference>
<dbReference type="InterPro" id="IPR052051">
    <property type="entry name" value="TCR_complex_component"/>
</dbReference>
<proteinExistence type="predicted"/>
<dbReference type="GO" id="GO:0005886">
    <property type="term" value="C:plasma membrane"/>
    <property type="evidence" value="ECO:0007669"/>
    <property type="project" value="UniProtKB-SubCell"/>
</dbReference>
<evidence type="ECO:0000313" key="9">
    <source>
        <dbReference type="EMBL" id="NXQ65304.1"/>
    </source>
</evidence>
<protein>
    <submittedName>
        <fullName evidence="9">TVA4 protein</fullName>
    </submittedName>
</protein>
<keyword evidence="5" id="KW-0472">Membrane</keyword>
<dbReference type="Pfam" id="PF07686">
    <property type="entry name" value="V-set"/>
    <property type="match status" value="1"/>
</dbReference>
<name>A0A7L2EUI4_QUIME</name>